<evidence type="ECO:0000256" key="1">
    <source>
        <dbReference type="ARBA" id="ARBA00004123"/>
    </source>
</evidence>
<dbReference type="PANTHER" id="PTHR12891">
    <property type="entry name" value="DNA REPAIR/TRANSCRIPTION PROTEIN MET18/MMS19"/>
    <property type="match status" value="1"/>
</dbReference>
<dbReference type="Proteomes" id="UP000242525">
    <property type="component" value="Unassembled WGS sequence"/>
</dbReference>
<keyword evidence="9" id="KW-1185">Reference proteome</keyword>
<dbReference type="GO" id="GO:0006281">
    <property type="term" value="P:DNA repair"/>
    <property type="evidence" value="ECO:0007669"/>
    <property type="project" value="UniProtKB-UniRule"/>
</dbReference>
<dbReference type="SUPFAM" id="SSF48371">
    <property type="entry name" value="ARM repeat"/>
    <property type="match status" value="1"/>
</dbReference>
<evidence type="ECO:0000256" key="4">
    <source>
        <dbReference type="ARBA" id="ARBA00023242"/>
    </source>
</evidence>
<evidence type="ECO:0000256" key="5">
    <source>
        <dbReference type="RuleBase" id="RU367072"/>
    </source>
</evidence>
<evidence type="ECO:0000259" key="7">
    <source>
        <dbReference type="Pfam" id="PF14500"/>
    </source>
</evidence>
<reference evidence="8" key="1">
    <citation type="submission" date="2014-03" db="EMBL/GenBank/DDBJ databases">
        <authorList>
            <person name="Casaregola S."/>
        </authorList>
    </citation>
    <scope>NUCLEOTIDE SEQUENCE [LARGE SCALE GENOMIC DNA]</scope>
    <source>
        <strain evidence="8">CLIB 918</strain>
    </source>
</reference>
<evidence type="ECO:0000259" key="6">
    <source>
        <dbReference type="Pfam" id="PF12460"/>
    </source>
</evidence>
<evidence type="ECO:0000256" key="3">
    <source>
        <dbReference type="ARBA" id="ARBA00022737"/>
    </source>
</evidence>
<dbReference type="Pfam" id="PF14500">
    <property type="entry name" value="MMS19_N"/>
    <property type="match status" value="1"/>
</dbReference>
<dbReference type="GO" id="GO:0097361">
    <property type="term" value="C:cytosolic [4Fe-4S] assembly targeting complex"/>
    <property type="evidence" value="ECO:0007669"/>
    <property type="project" value="UniProtKB-UniRule"/>
</dbReference>
<comment type="subcellular location">
    <subcellularLocation>
        <location evidence="1 5">Nucleus</location>
    </subcellularLocation>
</comment>
<comment type="function">
    <text evidence="5">Key component of the cytosolic iron-sulfur protein assembly (CIA) complex, a multiprotein complex that mediates the incorporation of iron-sulfur cluster into apoproteins specifically involved in DNA metabolism and genomic integrity. In the CIA complex, MMS19 acts as an adapter between early-acting CIA components and a subset of cellular target iron-sulfur proteins.</text>
</comment>
<proteinExistence type="inferred from homology"/>
<feature type="domain" description="MMS19 C-terminal" evidence="6">
    <location>
        <begin position="533"/>
        <end position="960"/>
    </location>
</feature>
<keyword evidence="3" id="KW-0677">Repeat</keyword>
<evidence type="ECO:0000256" key="2">
    <source>
        <dbReference type="ARBA" id="ARBA00009340"/>
    </source>
</evidence>
<gene>
    <name evidence="8" type="ORF">BN980_GECA04s06489g</name>
</gene>
<protein>
    <recommendedName>
        <fullName evidence="5">MMS19 nucleotide excision repair protein</fullName>
    </recommendedName>
</protein>
<keyword evidence="5" id="KW-0234">DNA repair</keyword>
<accession>A0A0J9X8W5</accession>
<dbReference type="InterPro" id="IPR029240">
    <property type="entry name" value="MMS19_N"/>
</dbReference>
<dbReference type="InterPro" id="IPR011989">
    <property type="entry name" value="ARM-like"/>
</dbReference>
<dbReference type="GO" id="GO:0016226">
    <property type="term" value="P:iron-sulfur cluster assembly"/>
    <property type="evidence" value="ECO:0007669"/>
    <property type="project" value="UniProtKB-UniRule"/>
</dbReference>
<dbReference type="EMBL" id="CCBN010000004">
    <property type="protein sequence ID" value="CDO53232.1"/>
    <property type="molecule type" value="Genomic_DNA"/>
</dbReference>
<dbReference type="Pfam" id="PF12460">
    <property type="entry name" value="MMS19_C"/>
    <property type="match status" value="1"/>
</dbReference>
<name>A0A0J9X8W5_GEOCN</name>
<dbReference type="InterPro" id="IPR024687">
    <property type="entry name" value="MMS19_C"/>
</dbReference>
<keyword evidence="5" id="KW-0227">DNA damage</keyword>
<dbReference type="AlphaFoldDB" id="A0A0J9X8W5"/>
<dbReference type="InterPro" id="IPR016024">
    <property type="entry name" value="ARM-type_fold"/>
</dbReference>
<dbReference type="Gene3D" id="1.25.10.10">
    <property type="entry name" value="Leucine-rich Repeat Variant"/>
    <property type="match status" value="3"/>
</dbReference>
<organism evidence="8 9">
    <name type="scientific">Geotrichum candidum</name>
    <name type="common">Oospora lactis</name>
    <name type="synonym">Dipodascus geotrichum</name>
    <dbReference type="NCBI Taxonomy" id="1173061"/>
    <lineage>
        <taxon>Eukaryota</taxon>
        <taxon>Fungi</taxon>
        <taxon>Dikarya</taxon>
        <taxon>Ascomycota</taxon>
        <taxon>Saccharomycotina</taxon>
        <taxon>Dipodascomycetes</taxon>
        <taxon>Dipodascales</taxon>
        <taxon>Dipodascaceae</taxon>
        <taxon>Geotrichum</taxon>
    </lineage>
</organism>
<keyword evidence="4 5" id="KW-0539">Nucleus</keyword>
<dbReference type="PANTHER" id="PTHR12891:SF0">
    <property type="entry name" value="MMS19 NUCLEOTIDE EXCISION REPAIR PROTEIN HOMOLOG"/>
    <property type="match status" value="1"/>
</dbReference>
<comment type="caution">
    <text evidence="8">The sequence shown here is derived from an EMBL/GenBank/DDBJ whole genome shotgun (WGS) entry which is preliminary data.</text>
</comment>
<dbReference type="GO" id="GO:0005634">
    <property type="term" value="C:nucleus"/>
    <property type="evidence" value="ECO:0007669"/>
    <property type="project" value="UniProtKB-SubCell"/>
</dbReference>
<evidence type="ECO:0000313" key="8">
    <source>
        <dbReference type="EMBL" id="CDO53232.1"/>
    </source>
</evidence>
<dbReference type="GO" id="GO:0051604">
    <property type="term" value="P:protein maturation"/>
    <property type="evidence" value="ECO:0007669"/>
    <property type="project" value="UniProtKB-UniRule"/>
</dbReference>
<dbReference type="InterPro" id="IPR039920">
    <property type="entry name" value="MMS19"/>
</dbReference>
<dbReference type="OrthoDB" id="342900at2759"/>
<comment type="similarity">
    <text evidence="2 5">Belongs to the MET18/MMS19 family.</text>
</comment>
<evidence type="ECO:0000313" key="9">
    <source>
        <dbReference type="Proteomes" id="UP000242525"/>
    </source>
</evidence>
<sequence>MDRSQINYFMVADDLAESKQYSTKFAKLIEDDKAKLVELVQLLGDYLIEDDGTIRAKATRCITETLQALPSNKLTKQQVSVVVSFFCNRLEDDDSIREVCDGLISLIGMSAFSATNVREILQGLKESINMKSFNQATRHKIFSVIDTMLKTQFDYLKSISNLFIETYIHLTSGEKDPRNLMISFGISAVILENFDVSKFSDDLFDVTFCYFPITFEPPKNDPYGITSDDLRKSLRRSISANGSFAKDAFPGLLEKLTSSSYKIKSDTLVTIAMCVKRYEPDTVAPYWRELWDGLKFEVIHGSEENTPELTLDVLRELASTLSRASDQANYESYLEAVITETKENITEIQNKKALPSIRLASGIAASSESVFNKISQAILTTILDASAKSPTIAAQRIILEMIGCFVKSSINFSGENLLVPYKDSILEFYSKSLMGAAKIELTLRISAIQHLSELTTVKNLLSSEEVGLIVQYLNDVLLDDNKQELKEEALKALVVISDLNVEHILTLSFPALLARLPDTESTTEEGLKEIEDILYSLAHITVSRSTLEALSVRLLNKLDVVLRNNCTANYPLAIFTTLLSVVAKLSDKPEEDISILIIRLIPEIFTRFIENYEKNKHGVLFENSVLQTASILIMLIIRAADVQKQTQFVENLFKTFWLSESSKLITSKFFNPLSFAPFAPNSEPTNITILFTAALAPIKKDVSLTVPAMDIINRVVEITGRTTDPALRLNYLRLISLVVNKWVPAKSDEIKVLADNLVKNFSSKNPQESLGSLEVFTWITKAFVIKADAYGFEFTKILIELLADPKLGGFVSKALDIVGDDDAIFSKENNSVNRLLYKQRYFTFVLDPLVNGFKSHVSSPDIQANYLVAMSGVLRHMPPKVISNDVPTFFPLLLQSLVIKDSKVREASISTITATLHESSEVVAQHLSSLIPQLLAAASEKTSPSSKVRIAALNCLGEFPSSIPRKDIESFRLSIIKGLSVPLDDKKRDVRRAAVNARQKYFELNAAE</sequence>
<feature type="domain" description="MMS19 N-terminal" evidence="7">
    <location>
        <begin position="40"/>
        <end position="300"/>
    </location>
</feature>
<dbReference type="STRING" id="1173061.A0A0J9X8W5"/>